<keyword evidence="4" id="KW-0564">Palmitate</keyword>
<evidence type="ECO:0000256" key="1">
    <source>
        <dbReference type="ARBA" id="ARBA00022475"/>
    </source>
</evidence>
<name>A0A4V3CUD8_9BURK</name>
<evidence type="ECO:0000256" key="4">
    <source>
        <dbReference type="ARBA" id="ARBA00023139"/>
    </source>
</evidence>
<feature type="chain" id="PRO_5020635160" evidence="6">
    <location>
        <begin position="21"/>
        <end position="262"/>
    </location>
</feature>
<keyword evidence="5" id="KW-0449">Lipoprotein</keyword>
<gene>
    <name evidence="7" type="ORF">EV672_1265</name>
</gene>
<sequence>MNIRALIPLLLALSASVASADSTTTSEKEYALPKCSKPVASVMVGQLTCKSAACQPTQQDPRAGGLMALAALASGNSSVSFPGVGEGMSAMLTTVLKETGCFEIQERESLDELNKELALVGKKVEAQQADFMITGAITSINMSTEKKQFAGGWIPILGSISTTTKLADLGLDIKVIDVNKAKLLEAKTFTGNNETSSTSFGFAAIGPGMGAIGGMSNIKNTPMESVIRDVLVRVASFSSQKLIAAKGVTDVELINPVIAQKQ</sequence>
<dbReference type="PANTHER" id="PTHR41164">
    <property type="entry name" value="CURLI PRODUCTION ASSEMBLY/TRANSPORT COMPONENT CSGG"/>
    <property type="match status" value="1"/>
</dbReference>
<protein>
    <submittedName>
        <fullName evidence="7">Curli biogenesis system outer membrane secretion channel CsgG</fullName>
    </submittedName>
</protein>
<keyword evidence="2 6" id="KW-0732">Signal</keyword>
<evidence type="ECO:0000256" key="6">
    <source>
        <dbReference type="SAM" id="SignalP"/>
    </source>
</evidence>
<dbReference type="PANTHER" id="PTHR41164:SF1">
    <property type="entry name" value="CURLI PRODUCTION ASSEMBLY_TRANSPORT COMPONENT CSGG"/>
    <property type="match status" value="1"/>
</dbReference>
<evidence type="ECO:0000313" key="7">
    <source>
        <dbReference type="EMBL" id="TDP78178.1"/>
    </source>
</evidence>
<comment type="caution">
    <text evidence="7">The sequence shown here is derived from an EMBL/GenBank/DDBJ whole genome shotgun (WGS) entry which is preliminary data.</text>
</comment>
<keyword evidence="1" id="KW-1003">Cell membrane</keyword>
<dbReference type="RefSeq" id="WP_133611393.1">
    <property type="nucleotide sequence ID" value="NZ_SNXW01000026.1"/>
</dbReference>
<organism evidence="7 8">
    <name type="scientific">Aquabacterium commune</name>
    <dbReference type="NCBI Taxonomy" id="70586"/>
    <lineage>
        <taxon>Bacteria</taxon>
        <taxon>Pseudomonadati</taxon>
        <taxon>Pseudomonadota</taxon>
        <taxon>Betaproteobacteria</taxon>
        <taxon>Burkholderiales</taxon>
        <taxon>Aquabacterium</taxon>
    </lineage>
</organism>
<proteinExistence type="predicted"/>
<accession>A0A4V3CUD8</accession>
<feature type="signal peptide" evidence="6">
    <location>
        <begin position="1"/>
        <end position="20"/>
    </location>
</feature>
<evidence type="ECO:0000256" key="5">
    <source>
        <dbReference type="ARBA" id="ARBA00023288"/>
    </source>
</evidence>
<evidence type="ECO:0000313" key="8">
    <source>
        <dbReference type="Proteomes" id="UP000294593"/>
    </source>
</evidence>
<evidence type="ECO:0000256" key="3">
    <source>
        <dbReference type="ARBA" id="ARBA00023136"/>
    </source>
</evidence>
<dbReference type="Proteomes" id="UP000294593">
    <property type="component" value="Unassembled WGS sequence"/>
</dbReference>
<dbReference type="EMBL" id="SNXW01000026">
    <property type="protein sequence ID" value="TDP78178.1"/>
    <property type="molecule type" value="Genomic_DNA"/>
</dbReference>
<dbReference type="AlphaFoldDB" id="A0A4V3CUD8"/>
<evidence type="ECO:0000256" key="2">
    <source>
        <dbReference type="ARBA" id="ARBA00022729"/>
    </source>
</evidence>
<keyword evidence="8" id="KW-1185">Reference proteome</keyword>
<dbReference type="OrthoDB" id="8772575at2"/>
<dbReference type="Pfam" id="PF03783">
    <property type="entry name" value="CsgG"/>
    <property type="match status" value="1"/>
</dbReference>
<dbReference type="Gene3D" id="3.40.50.10610">
    <property type="entry name" value="ABC-type transport auxiliary lipoprotein component"/>
    <property type="match status" value="1"/>
</dbReference>
<reference evidence="7 8" key="1">
    <citation type="submission" date="2019-03" db="EMBL/GenBank/DDBJ databases">
        <title>Genomic Encyclopedia of Type Strains, Phase IV (KMG-IV): sequencing the most valuable type-strain genomes for metagenomic binning, comparative biology and taxonomic classification.</title>
        <authorList>
            <person name="Goeker M."/>
        </authorList>
    </citation>
    <scope>NUCLEOTIDE SEQUENCE [LARGE SCALE GENOMIC DNA]</scope>
    <source>
        <strain evidence="7 8">DSM 11901</strain>
    </source>
</reference>
<keyword evidence="3" id="KW-0472">Membrane</keyword>
<dbReference type="InterPro" id="IPR005534">
    <property type="entry name" value="Curli_assmbl/transp-comp_CsgG"/>
</dbReference>
<dbReference type="GO" id="GO:0030288">
    <property type="term" value="C:outer membrane-bounded periplasmic space"/>
    <property type="evidence" value="ECO:0007669"/>
    <property type="project" value="InterPro"/>
</dbReference>